<protein>
    <submittedName>
        <fullName evidence="3">BON domain-containing protein</fullName>
    </submittedName>
</protein>
<evidence type="ECO:0000313" key="3">
    <source>
        <dbReference type="EMBL" id="MFM0006786.1"/>
    </source>
</evidence>
<gene>
    <name evidence="3" type="ORF">PQR57_38115</name>
</gene>
<reference evidence="3 4" key="1">
    <citation type="journal article" date="2024" name="Chem. Sci.">
        <title>Discovery of megapolipeptins by genome mining of a Burkholderiales bacteria collection.</title>
        <authorList>
            <person name="Paulo B.S."/>
            <person name="Recchia M.J.J."/>
            <person name="Lee S."/>
            <person name="Fergusson C.H."/>
            <person name="Romanowski S.B."/>
            <person name="Hernandez A."/>
            <person name="Krull N."/>
            <person name="Liu D.Y."/>
            <person name="Cavanagh H."/>
            <person name="Bos A."/>
            <person name="Gray C.A."/>
            <person name="Murphy B.T."/>
            <person name="Linington R.G."/>
            <person name="Eustaquio A.S."/>
        </authorList>
    </citation>
    <scope>NUCLEOTIDE SEQUENCE [LARGE SCALE GENOMIC DNA]</scope>
    <source>
        <strain evidence="3 4">RL17-350-BIC-A</strain>
    </source>
</reference>
<dbReference type="Proteomes" id="UP001629230">
    <property type="component" value="Unassembled WGS sequence"/>
</dbReference>
<keyword evidence="4" id="KW-1185">Reference proteome</keyword>
<evidence type="ECO:0000259" key="2">
    <source>
        <dbReference type="PROSITE" id="PS50914"/>
    </source>
</evidence>
<sequence length="133" mass="13673">MRPISIQSSQQETIMRISALVATCAAVVALVSTAAVAQSSNDAVASQPATGMTKASIRLQNRQLSKAVRHALYSTKGLNASNIAVLVKNGTVSLVGTVPDAAQIQVAGDVAKRVPHVAAVDNRVIVEEEGGGQ</sequence>
<comment type="caution">
    <text evidence="3">The sequence shown here is derived from an EMBL/GenBank/DDBJ whole genome shotgun (WGS) entry which is preliminary data.</text>
</comment>
<name>A0ABW9B4M2_9BURK</name>
<evidence type="ECO:0000256" key="1">
    <source>
        <dbReference type="SAM" id="SignalP"/>
    </source>
</evidence>
<dbReference type="RefSeq" id="WP_408181226.1">
    <property type="nucleotide sequence ID" value="NZ_JAQQEZ010000046.1"/>
</dbReference>
<feature type="chain" id="PRO_5045302189" evidence="1">
    <location>
        <begin position="38"/>
        <end position="133"/>
    </location>
</feature>
<accession>A0ABW9B4M2</accession>
<evidence type="ECO:0000313" key="4">
    <source>
        <dbReference type="Proteomes" id="UP001629230"/>
    </source>
</evidence>
<dbReference type="EMBL" id="JAQQEZ010000046">
    <property type="protein sequence ID" value="MFM0006786.1"/>
    <property type="molecule type" value="Genomic_DNA"/>
</dbReference>
<dbReference type="InterPro" id="IPR007055">
    <property type="entry name" value="BON_dom"/>
</dbReference>
<dbReference type="PROSITE" id="PS50914">
    <property type="entry name" value="BON"/>
    <property type="match status" value="1"/>
</dbReference>
<proteinExistence type="predicted"/>
<feature type="domain" description="BON" evidence="2">
    <location>
        <begin position="60"/>
        <end position="128"/>
    </location>
</feature>
<organism evidence="3 4">
    <name type="scientific">Paraburkholderia dipogonis</name>
    <dbReference type="NCBI Taxonomy" id="1211383"/>
    <lineage>
        <taxon>Bacteria</taxon>
        <taxon>Pseudomonadati</taxon>
        <taxon>Pseudomonadota</taxon>
        <taxon>Betaproteobacteria</taxon>
        <taxon>Burkholderiales</taxon>
        <taxon>Burkholderiaceae</taxon>
        <taxon>Paraburkholderia</taxon>
    </lineage>
</organism>
<feature type="signal peptide" evidence="1">
    <location>
        <begin position="1"/>
        <end position="37"/>
    </location>
</feature>
<dbReference type="Pfam" id="PF04972">
    <property type="entry name" value="BON"/>
    <property type="match status" value="1"/>
</dbReference>
<dbReference type="Gene3D" id="3.30.1340.30">
    <property type="match status" value="1"/>
</dbReference>
<keyword evidence="1" id="KW-0732">Signal</keyword>